<evidence type="ECO:0000256" key="14">
    <source>
        <dbReference type="NCBIfam" id="TIGR00228"/>
    </source>
</evidence>
<comment type="similarity">
    <text evidence="1 13">Belongs to the RuvC family.</text>
</comment>
<keyword evidence="7 13" id="KW-0378">Hydrolase</keyword>
<evidence type="ECO:0000256" key="3">
    <source>
        <dbReference type="ARBA" id="ARBA00022722"/>
    </source>
</evidence>
<evidence type="ECO:0000256" key="9">
    <source>
        <dbReference type="ARBA" id="ARBA00023125"/>
    </source>
</evidence>
<keyword evidence="9 13" id="KW-0238">DNA-binding</keyword>
<reference evidence="15 16" key="1">
    <citation type="submission" date="2019-08" db="EMBL/GenBank/DDBJ databases">
        <authorList>
            <person name="Peeters C."/>
        </authorList>
    </citation>
    <scope>NUCLEOTIDE SEQUENCE [LARGE SCALE GENOMIC DNA]</scope>
    <source>
        <strain evidence="15 16">LMG 31115</strain>
    </source>
</reference>
<feature type="binding site" evidence="13">
    <location>
        <position position="7"/>
    </location>
    <ligand>
        <name>Mg(2+)</name>
        <dbReference type="ChEBI" id="CHEBI:18420"/>
        <label>1</label>
    </ligand>
</feature>
<dbReference type="AlphaFoldDB" id="A0A5E4SZP6"/>
<evidence type="ECO:0000256" key="5">
    <source>
        <dbReference type="ARBA" id="ARBA00022759"/>
    </source>
</evidence>
<keyword evidence="8 13" id="KW-0460">Magnesium</keyword>
<dbReference type="RefSeq" id="WP_058377446.1">
    <property type="nucleotide sequence ID" value="NZ_CABPSF010000001.1"/>
</dbReference>
<dbReference type="InterPro" id="IPR012337">
    <property type="entry name" value="RNaseH-like_sf"/>
</dbReference>
<dbReference type="NCBIfam" id="TIGR00228">
    <property type="entry name" value="ruvC"/>
    <property type="match status" value="1"/>
</dbReference>
<name>A0A5E4SZP6_9BURK</name>
<dbReference type="SUPFAM" id="SSF53098">
    <property type="entry name" value="Ribonuclease H-like"/>
    <property type="match status" value="1"/>
</dbReference>
<comment type="catalytic activity">
    <reaction evidence="12 13">
        <text>Endonucleolytic cleavage at a junction such as a reciprocal single-stranded crossover between two homologous DNA duplexes (Holliday junction).</text>
        <dbReference type="EC" id="3.1.21.10"/>
    </reaction>
</comment>
<evidence type="ECO:0000256" key="8">
    <source>
        <dbReference type="ARBA" id="ARBA00022842"/>
    </source>
</evidence>
<evidence type="ECO:0000256" key="10">
    <source>
        <dbReference type="ARBA" id="ARBA00023172"/>
    </source>
</evidence>
<evidence type="ECO:0000313" key="15">
    <source>
        <dbReference type="EMBL" id="VVD83710.1"/>
    </source>
</evidence>
<dbReference type="PRINTS" id="PR00696">
    <property type="entry name" value="RSOLVASERUVC"/>
</dbReference>
<keyword evidence="3 13" id="KW-0540">Nuclease</keyword>
<dbReference type="InterPro" id="IPR002176">
    <property type="entry name" value="X-over_junc_endoDNase_RuvC"/>
</dbReference>
<evidence type="ECO:0000256" key="7">
    <source>
        <dbReference type="ARBA" id="ARBA00022801"/>
    </source>
</evidence>
<dbReference type="HAMAP" id="MF_00034">
    <property type="entry name" value="RuvC"/>
    <property type="match status" value="1"/>
</dbReference>
<dbReference type="FunFam" id="3.30.420.10:FF:000002">
    <property type="entry name" value="Crossover junction endodeoxyribonuclease RuvC"/>
    <property type="match status" value="1"/>
</dbReference>
<evidence type="ECO:0000313" key="16">
    <source>
        <dbReference type="Proteomes" id="UP000333828"/>
    </source>
</evidence>
<evidence type="ECO:0000256" key="11">
    <source>
        <dbReference type="ARBA" id="ARBA00023204"/>
    </source>
</evidence>
<evidence type="ECO:0000256" key="13">
    <source>
        <dbReference type="HAMAP-Rule" id="MF_00034"/>
    </source>
</evidence>
<keyword evidence="6 13" id="KW-0227">DNA damage</keyword>
<dbReference type="GO" id="GO:0000287">
    <property type="term" value="F:magnesium ion binding"/>
    <property type="evidence" value="ECO:0007669"/>
    <property type="project" value="UniProtKB-UniRule"/>
</dbReference>
<dbReference type="GO" id="GO:0006310">
    <property type="term" value="P:DNA recombination"/>
    <property type="evidence" value="ECO:0007669"/>
    <property type="project" value="UniProtKB-UniRule"/>
</dbReference>
<dbReference type="EC" id="3.1.21.10" evidence="13 14"/>
<dbReference type="GO" id="GO:0006281">
    <property type="term" value="P:DNA repair"/>
    <property type="evidence" value="ECO:0007669"/>
    <property type="project" value="UniProtKB-UniRule"/>
</dbReference>
<evidence type="ECO:0000256" key="6">
    <source>
        <dbReference type="ARBA" id="ARBA00022763"/>
    </source>
</evidence>
<keyword evidence="16" id="KW-1185">Reference proteome</keyword>
<feature type="active site" evidence="13">
    <location>
        <position position="7"/>
    </location>
</feature>
<keyword evidence="11 13" id="KW-0234">DNA repair</keyword>
<dbReference type="Pfam" id="PF02075">
    <property type="entry name" value="RuvC"/>
    <property type="match status" value="1"/>
</dbReference>
<dbReference type="GO" id="GO:0048476">
    <property type="term" value="C:Holliday junction resolvase complex"/>
    <property type="evidence" value="ECO:0007669"/>
    <property type="project" value="UniProtKB-UniRule"/>
</dbReference>
<dbReference type="CDD" id="cd16962">
    <property type="entry name" value="RuvC"/>
    <property type="match status" value="1"/>
</dbReference>
<keyword evidence="5 13" id="KW-0255">Endonuclease</keyword>
<dbReference type="GO" id="GO:0003677">
    <property type="term" value="F:DNA binding"/>
    <property type="evidence" value="ECO:0007669"/>
    <property type="project" value="UniProtKB-KW"/>
</dbReference>
<dbReference type="GO" id="GO:0008821">
    <property type="term" value="F:crossover junction DNA endonuclease activity"/>
    <property type="evidence" value="ECO:0007669"/>
    <property type="project" value="UniProtKB-UniRule"/>
</dbReference>
<comment type="subcellular location">
    <subcellularLocation>
        <location evidence="13">Cytoplasm</location>
    </subcellularLocation>
</comment>
<dbReference type="PROSITE" id="PS01321">
    <property type="entry name" value="RUVC"/>
    <property type="match status" value="1"/>
</dbReference>
<comment type="function">
    <text evidence="13">The RuvA-RuvB-RuvC complex processes Holliday junction (HJ) DNA during genetic recombination and DNA repair. Endonuclease that resolves HJ intermediates. Cleaves cruciform DNA by making single-stranded nicks across the HJ at symmetrical positions within the homologous arms, yielding a 5'-phosphate and a 3'-hydroxyl group; requires a central core of homology in the junction. The consensus cleavage sequence is 5'-(A/T)TT(C/G)-3'. Cleavage occurs on the 3'-side of the TT dinucleotide at the point of strand exchange. HJ branch migration catalyzed by RuvA-RuvB allows RuvC to scan DNA until it finds its consensus sequence, where it cleaves and resolves the cruciform DNA.</text>
</comment>
<organism evidence="15 16">
    <name type="scientific">Pandoraea iniqua</name>
    <dbReference type="NCBI Taxonomy" id="2508288"/>
    <lineage>
        <taxon>Bacteria</taxon>
        <taxon>Pseudomonadati</taxon>
        <taxon>Pseudomonadota</taxon>
        <taxon>Betaproteobacteria</taxon>
        <taxon>Burkholderiales</taxon>
        <taxon>Burkholderiaceae</taxon>
        <taxon>Pandoraea</taxon>
    </lineage>
</organism>
<feature type="binding site" evidence="13">
    <location>
        <position position="138"/>
    </location>
    <ligand>
        <name>Mg(2+)</name>
        <dbReference type="ChEBI" id="CHEBI:18420"/>
        <label>1</label>
    </ligand>
</feature>
<feature type="active site" evidence="13">
    <location>
        <position position="66"/>
    </location>
</feature>
<evidence type="ECO:0000256" key="4">
    <source>
        <dbReference type="ARBA" id="ARBA00022723"/>
    </source>
</evidence>
<comment type="cofactor">
    <cofactor evidence="13">
        <name>Mg(2+)</name>
        <dbReference type="ChEBI" id="CHEBI:18420"/>
    </cofactor>
    <text evidence="13">Binds 2 Mg(2+) ion per subunit.</text>
</comment>
<evidence type="ECO:0000256" key="12">
    <source>
        <dbReference type="ARBA" id="ARBA00029354"/>
    </source>
</evidence>
<dbReference type="InterPro" id="IPR036397">
    <property type="entry name" value="RNaseH_sf"/>
</dbReference>
<dbReference type="InterPro" id="IPR020563">
    <property type="entry name" value="X-over_junc_endoDNase_Mg_BS"/>
</dbReference>
<accession>A0A5E4SZP6</accession>
<sequence>MRILGIDPGLRVTGFGVLEKHGNRLQYVTSGVIRSGEGTLSARLRIIFESVAELVATYQPDQAAVEKVFVNVNPQSTLLLGQARGAAITALSVGGLEVFEYTPSQLKQAVVGTGRARKEQVQDMVMRLLALTGKPGTDASDALGVAICHAHCGETFTALADVSPALAGKALRVRRGRLVG</sequence>
<proteinExistence type="inferred from homology"/>
<dbReference type="GO" id="GO:0005737">
    <property type="term" value="C:cytoplasm"/>
    <property type="evidence" value="ECO:0007669"/>
    <property type="project" value="UniProtKB-SubCell"/>
</dbReference>
<dbReference type="PANTHER" id="PTHR30194">
    <property type="entry name" value="CROSSOVER JUNCTION ENDODEOXYRIBONUCLEASE RUVC"/>
    <property type="match status" value="1"/>
</dbReference>
<protein>
    <recommendedName>
        <fullName evidence="13 14">Crossover junction endodeoxyribonuclease RuvC</fullName>
        <ecNumber evidence="13 14">3.1.21.10</ecNumber>
    </recommendedName>
    <alternativeName>
        <fullName evidence="13">Holliday junction nuclease RuvC</fullName>
    </alternativeName>
    <alternativeName>
        <fullName evidence="13">Holliday junction resolvase RuvC</fullName>
    </alternativeName>
</protein>
<keyword evidence="2 13" id="KW-0963">Cytoplasm</keyword>
<dbReference type="Proteomes" id="UP000333828">
    <property type="component" value="Unassembled WGS sequence"/>
</dbReference>
<feature type="active site" evidence="13">
    <location>
        <position position="138"/>
    </location>
</feature>
<keyword evidence="4 13" id="KW-0479">Metal-binding</keyword>
<comment type="subunit">
    <text evidence="13">Homodimer which binds Holliday junction (HJ) DNA. The HJ becomes 2-fold symmetrical on binding to RuvC with unstacked arms; it has a different conformation from HJ DNA in complex with RuvA. In the full resolvosome a probable DNA-RuvA(4)-RuvB(12)-RuvC(2) complex forms which resolves the HJ.</text>
</comment>
<evidence type="ECO:0000256" key="2">
    <source>
        <dbReference type="ARBA" id="ARBA00022490"/>
    </source>
</evidence>
<keyword evidence="10 13" id="KW-0233">DNA recombination</keyword>
<gene>
    <name evidence="13" type="primary">ruvC</name>
    <name evidence="15" type="ORF">PIN31115_01245</name>
</gene>
<dbReference type="Gene3D" id="3.30.420.10">
    <property type="entry name" value="Ribonuclease H-like superfamily/Ribonuclease H"/>
    <property type="match status" value="1"/>
</dbReference>
<dbReference type="PANTHER" id="PTHR30194:SF3">
    <property type="entry name" value="CROSSOVER JUNCTION ENDODEOXYRIBONUCLEASE RUVC"/>
    <property type="match status" value="1"/>
</dbReference>
<feature type="binding site" evidence="13">
    <location>
        <position position="66"/>
    </location>
    <ligand>
        <name>Mg(2+)</name>
        <dbReference type="ChEBI" id="CHEBI:18420"/>
        <label>2</label>
    </ligand>
</feature>
<evidence type="ECO:0000256" key="1">
    <source>
        <dbReference type="ARBA" id="ARBA00009518"/>
    </source>
</evidence>
<dbReference type="EMBL" id="CABPSI010000001">
    <property type="protein sequence ID" value="VVD83710.1"/>
    <property type="molecule type" value="Genomic_DNA"/>
</dbReference>